<dbReference type="EMBL" id="MOBX01000005">
    <property type="protein sequence ID" value="RON83100.1"/>
    <property type="molecule type" value="Genomic_DNA"/>
</dbReference>
<evidence type="ECO:0000256" key="1">
    <source>
        <dbReference type="SAM" id="Phobius"/>
    </source>
</evidence>
<evidence type="ECO:0000313" key="3">
    <source>
        <dbReference type="Proteomes" id="UP000285378"/>
    </source>
</evidence>
<keyword evidence="1" id="KW-1133">Transmembrane helix</keyword>
<sequence length="117" mass="13603">MNQKRTRVPLPHPPPYRPSRTSYWLTVLFVVLIAFAIGASIWMLIDSWISGSITTTNRGPRSTYTLAEQPRRFWFEFVRQGVVMVLLLAIAVFGVWIYRKVQKPSNPANRKRRAKKT</sequence>
<evidence type="ECO:0000313" key="2">
    <source>
        <dbReference type="EMBL" id="RON83100.1"/>
    </source>
</evidence>
<keyword evidence="1" id="KW-0812">Transmembrane</keyword>
<reference evidence="2 3" key="1">
    <citation type="submission" date="2016-10" db="EMBL/GenBank/DDBJ databases">
        <title>Comparative genome analysis of multiple Pseudomonas spp. focuses on biocontrol and plant growth promoting traits.</title>
        <authorList>
            <person name="Tao X.-Y."/>
            <person name="Taylor C.G."/>
        </authorList>
    </citation>
    <scope>NUCLEOTIDE SEQUENCE [LARGE SCALE GENOMIC DNA]</scope>
    <source>
        <strain evidence="2 3">28B5</strain>
    </source>
</reference>
<comment type="caution">
    <text evidence="2">The sequence shown here is derived from an EMBL/GenBank/DDBJ whole genome shotgun (WGS) entry which is preliminary data.</text>
</comment>
<accession>A0A423MH98</accession>
<protein>
    <submittedName>
        <fullName evidence="2">Uncharacterized protein</fullName>
    </submittedName>
</protein>
<dbReference type="OrthoDB" id="7028626at2"/>
<dbReference type="AlphaFoldDB" id="A0A423MH98"/>
<proteinExistence type="predicted"/>
<feature type="transmembrane region" description="Helical" evidence="1">
    <location>
        <begin position="21"/>
        <end position="45"/>
    </location>
</feature>
<gene>
    <name evidence="2" type="ORF">BK670_08145</name>
</gene>
<name>A0A423MH98_PSEFL</name>
<feature type="transmembrane region" description="Helical" evidence="1">
    <location>
        <begin position="77"/>
        <end position="98"/>
    </location>
</feature>
<organism evidence="2 3">
    <name type="scientific">Pseudomonas fluorescens</name>
    <dbReference type="NCBI Taxonomy" id="294"/>
    <lineage>
        <taxon>Bacteria</taxon>
        <taxon>Pseudomonadati</taxon>
        <taxon>Pseudomonadota</taxon>
        <taxon>Gammaproteobacteria</taxon>
        <taxon>Pseudomonadales</taxon>
        <taxon>Pseudomonadaceae</taxon>
        <taxon>Pseudomonas</taxon>
    </lineage>
</organism>
<dbReference type="Proteomes" id="UP000285378">
    <property type="component" value="Unassembled WGS sequence"/>
</dbReference>
<keyword evidence="1" id="KW-0472">Membrane</keyword>
<dbReference type="RefSeq" id="WP_123449404.1">
    <property type="nucleotide sequence ID" value="NZ_MOBX01000005.1"/>
</dbReference>